<gene>
    <name evidence="2" type="ORF">SAMN04488519_102120</name>
</gene>
<organism evidence="2 3">
    <name type="scientific">Algoriphagus ornithinivorans</name>
    <dbReference type="NCBI Taxonomy" id="226506"/>
    <lineage>
        <taxon>Bacteria</taxon>
        <taxon>Pseudomonadati</taxon>
        <taxon>Bacteroidota</taxon>
        <taxon>Cytophagia</taxon>
        <taxon>Cytophagales</taxon>
        <taxon>Cyclobacteriaceae</taxon>
        <taxon>Algoriphagus</taxon>
    </lineage>
</organism>
<dbReference type="Pfam" id="PF03929">
    <property type="entry name" value="PepSY_TM"/>
    <property type="match status" value="1"/>
</dbReference>
<keyword evidence="1" id="KW-1133">Transmembrane helix</keyword>
<evidence type="ECO:0000256" key="1">
    <source>
        <dbReference type="SAM" id="Phobius"/>
    </source>
</evidence>
<reference evidence="3" key="1">
    <citation type="submission" date="2016-10" db="EMBL/GenBank/DDBJ databases">
        <authorList>
            <person name="Varghese N."/>
            <person name="Submissions S."/>
        </authorList>
    </citation>
    <scope>NUCLEOTIDE SEQUENCE [LARGE SCALE GENOMIC DNA]</scope>
    <source>
        <strain evidence="3">DSM 15282</strain>
    </source>
</reference>
<feature type="transmembrane region" description="Helical" evidence="1">
    <location>
        <begin position="199"/>
        <end position="221"/>
    </location>
</feature>
<name>A0A1I5C198_9BACT</name>
<evidence type="ECO:0000313" key="3">
    <source>
        <dbReference type="Proteomes" id="UP000199564"/>
    </source>
</evidence>
<dbReference type="Proteomes" id="UP000199564">
    <property type="component" value="Unassembled WGS sequence"/>
</dbReference>
<keyword evidence="1" id="KW-0812">Transmembrane</keyword>
<protein>
    <submittedName>
        <fullName evidence="2">PepSY-associated TM region</fullName>
    </submittedName>
</protein>
<evidence type="ECO:0000313" key="2">
    <source>
        <dbReference type="EMBL" id="SFN80813.1"/>
    </source>
</evidence>
<dbReference type="AlphaFoldDB" id="A0A1I5C198"/>
<dbReference type="STRING" id="226506.SAMN04488519_102120"/>
<feature type="transmembrane region" description="Helical" evidence="1">
    <location>
        <begin position="12"/>
        <end position="36"/>
    </location>
</feature>
<keyword evidence="1" id="KW-0472">Membrane</keyword>
<dbReference type="InterPro" id="IPR005625">
    <property type="entry name" value="PepSY-ass_TM"/>
</dbReference>
<sequence length="232" mass="27786">MRKNNQYFARKIHRFLGVFIGIQFLLWTISGLYFSWTDIDEIHGDHFHQEHMMHESPSNLINPSSLDSTLQISSLELRFVNHQPYYWVNENVLYHAQNGLKKEEITEKEAREIAQIYIKGNLQIKEAEYLTETGSHHEYRGRPLPAWAIHFEHPENLTAYIDAKSGNFERVRHRSWRWFDFLWMFHTMDYAGRDDFNNLLLRAFSLFGLATVFSGFTLFFMTRKKKKKRSLF</sequence>
<dbReference type="RefSeq" id="WP_091650010.1">
    <property type="nucleotide sequence ID" value="NZ_FOVW01000002.1"/>
</dbReference>
<dbReference type="EMBL" id="FOVW01000002">
    <property type="protein sequence ID" value="SFN80813.1"/>
    <property type="molecule type" value="Genomic_DNA"/>
</dbReference>
<keyword evidence="3" id="KW-1185">Reference proteome</keyword>
<proteinExistence type="predicted"/>
<accession>A0A1I5C198</accession>